<comment type="caution">
    <text evidence="8">The sequence shown here is derived from an EMBL/GenBank/DDBJ whole genome shotgun (WGS) entry which is preliminary data.</text>
</comment>
<dbReference type="SUPFAM" id="SSF88659">
    <property type="entry name" value="Sigma3 and sigma4 domains of RNA polymerase sigma factors"/>
    <property type="match status" value="1"/>
</dbReference>
<name>A0A832I7B4_UNCEI</name>
<proteinExistence type="inferred from homology"/>
<dbReference type="InterPro" id="IPR007627">
    <property type="entry name" value="RNA_pol_sigma70_r2"/>
</dbReference>
<evidence type="ECO:0000259" key="6">
    <source>
        <dbReference type="Pfam" id="PF04542"/>
    </source>
</evidence>
<accession>A0A832I7B4</accession>
<evidence type="ECO:0000259" key="7">
    <source>
        <dbReference type="Pfam" id="PF08281"/>
    </source>
</evidence>
<sequence>MPEQQRPDDADLLDRLRAGDEAAFVALVRSLDGRLRALARTFTSSPALAEDIVQETWLAVVRGLRGFQGRSSLRTWIFGILVRRARTLAAREARRAAREEAPSGEPGEDIAGEWVPGAGRVGLWEGRPAPWGAVDPAALVQSREALHVIANVLEAMPESQRRVLILRDMEDVPPEDICNILEVSGTNLRVLLHRARARVRRALDAYLRDGEVPSSRGAPKPLPAAEENA</sequence>
<dbReference type="Pfam" id="PF04542">
    <property type="entry name" value="Sigma70_r2"/>
    <property type="match status" value="1"/>
</dbReference>
<reference evidence="8" key="1">
    <citation type="journal article" date="2020" name="mSystems">
        <title>Genome- and Community-Level Interaction Insights into Carbon Utilization and Element Cycling Functions of Hydrothermarchaeota in Hydrothermal Sediment.</title>
        <authorList>
            <person name="Zhou Z."/>
            <person name="Liu Y."/>
            <person name="Xu W."/>
            <person name="Pan J."/>
            <person name="Luo Z.H."/>
            <person name="Li M."/>
        </authorList>
    </citation>
    <scope>NUCLEOTIDE SEQUENCE [LARGE SCALE GENOMIC DNA]</scope>
    <source>
        <strain evidence="8">SpSt-381</strain>
    </source>
</reference>
<dbReference type="NCBIfam" id="TIGR02937">
    <property type="entry name" value="sigma70-ECF"/>
    <property type="match status" value="1"/>
</dbReference>
<evidence type="ECO:0000256" key="5">
    <source>
        <dbReference type="SAM" id="MobiDB-lite"/>
    </source>
</evidence>
<keyword evidence="2" id="KW-0805">Transcription regulation</keyword>
<dbReference type="GO" id="GO:0006352">
    <property type="term" value="P:DNA-templated transcription initiation"/>
    <property type="evidence" value="ECO:0007669"/>
    <property type="project" value="InterPro"/>
</dbReference>
<dbReference type="SUPFAM" id="SSF88946">
    <property type="entry name" value="Sigma2 domain of RNA polymerase sigma factors"/>
    <property type="match status" value="1"/>
</dbReference>
<dbReference type="AlphaFoldDB" id="A0A832I7B4"/>
<feature type="domain" description="RNA polymerase sigma-70 region 2" evidence="6">
    <location>
        <begin position="27"/>
        <end position="94"/>
    </location>
</feature>
<dbReference type="GO" id="GO:0016987">
    <property type="term" value="F:sigma factor activity"/>
    <property type="evidence" value="ECO:0007669"/>
    <property type="project" value="UniProtKB-KW"/>
</dbReference>
<feature type="domain" description="RNA polymerase sigma factor 70 region 4 type 2" evidence="7">
    <location>
        <begin position="149"/>
        <end position="198"/>
    </location>
</feature>
<feature type="region of interest" description="Disordered" evidence="5">
    <location>
        <begin position="210"/>
        <end position="229"/>
    </location>
</feature>
<dbReference type="PANTHER" id="PTHR43133:SF53">
    <property type="entry name" value="ECF RNA POLYMERASE SIGMA-E FACTOR"/>
    <property type="match status" value="1"/>
</dbReference>
<gene>
    <name evidence="8" type="ORF">ENR23_00835</name>
</gene>
<dbReference type="InterPro" id="IPR036388">
    <property type="entry name" value="WH-like_DNA-bd_sf"/>
</dbReference>
<dbReference type="EMBL" id="DSQF01000002">
    <property type="protein sequence ID" value="HGZ41967.1"/>
    <property type="molecule type" value="Genomic_DNA"/>
</dbReference>
<dbReference type="InterPro" id="IPR014284">
    <property type="entry name" value="RNA_pol_sigma-70_dom"/>
</dbReference>
<keyword evidence="4" id="KW-0804">Transcription</keyword>
<dbReference type="InterPro" id="IPR013324">
    <property type="entry name" value="RNA_pol_sigma_r3/r4-like"/>
</dbReference>
<keyword evidence="3" id="KW-0731">Sigma factor</keyword>
<comment type="similarity">
    <text evidence="1">Belongs to the sigma-70 factor family. ECF subfamily.</text>
</comment>
<evidence type="ECO:0000313" key="8">
    <source>
        <dbReference type="EMBL" id="HGZ41967.1"/>
    </source>
</evidence>
<evidence type="ECO:0000256" key="1">
    <source>
        <dbReference type="ARBA" id="ARBA00010641"/>
    </source>
</evidence>
<dbReference type="Gene3D" id="1.10.10.10">
    <property type="entry name" value="Winged helix-like DNA-binding domain superfamily/Winged helix DNA-binding domain"/>
    <property type="match status" value="1"/>
</dbReference>
<dbReference type="Pfam" id="PF08281">
    <property type="entry name" value="Sigma70_r4_2"/>
    <property type="match status" value="1"/>
</dbReference>
<dbReference type="Gene3D" id="1.10.1740.10">
    <property type="match status" value="1"/>
</dbReference>
<dbReference type="InterPro" id="IPR013325">
    <property type="entry name" value="RNA_pol_sigma_r2"/>
</dbReference>
<dbReference type="InterPro" id="IPR039425">
    <property type="entry name" value="RNA_pol_sigma-70-like"/>
</dbReference>
<evidence type="ECO:0000256" key="2">
    <source>
        <dbReference type="ARBA" id="ARBA00023015"/>
    </source>
</evidence>
<dbReference type="GO" id="GO:0003677">
    <property type="term" value="F:DNA binding"/>
    <property type="evidence" value="ECO:0007669"/>
    <property type="project" value="InterPro"/>
</dbReference>
<evidence type="ECO:0000256" key="4">
    <source>
        <dbReference type="ARBA" id="ARBA00023163"/>
    </source>
</evidence>
<dbReference type="PANTHER" id="PTHR43133">
    <property type="entry name" value="RNA POLYMERASE ECF-TYPE SIGMA FACTO"/>
    <property type="match status" value="1"/>
</dbReference>
<organism evidence="8">
    <name type="scientific">Eiseniibacteriota bacterium</name>
    <dbReference type="NCBI Taxonomy" id="2212470"/>
    <lineage>
        <taxon>Bacteria</taxon>
        <taxon>Candidatus Eiseniibacteriota</taxon>
    </lineage>
</organism>
<evidence type="ECO:0000256" key="3">
    <source>
        <dbReference type="ARBA" id="ARBA00023082"/>
    </source>
</evidence>
<protein>
    <submittedName>
        <fullName evidence="8">RNA polymerase sigma factor</fullName>
    </submittedName>
</protein>
<dbReference type="InterPro" id="IPR013249">
    <property type="entry name" value="RNA_pol_sigma70_r4_t2"/>
</dbReference>